<name>A0A9N9CRC5_9GLOM</name>
<dbReference type="CDD" id="cd03759">
    <property type="entry name" value="proteasome_beta_type_3"/>
    <property type="match status" value="1"/>
</dbReference>
<evidence type="ECO:0000313" key="5">
    <source>
        <dbReference type="EMBL" id="CAG8609356.1"/>
    </source>
</evidence>
<comment type="caution">
    <text evidence="5">The sequence shown here is derived from an EMBL/GenBank/DDBJ whole genome shotgun (WGS) entry which is preliminary data.</text>
</comment>
<dbReference type="InterPro" id="IPR016050">
    <property type="entry name" value="Proteasome_bsu_CS"/>
</dbReference>
<sequence length="260" mass="29136">MSILEYNGGVVLAMAGKKCVAIASDKRFGSNYLTISMNFPKLYQATDKTFIGFSGLATDVQTLIEKFRFHINMYRMNEERDIEPNTLAHLVSSTLYERRFAPYFVEPIVAGLDKNNDPFICGMDLIGCTTMNYDFSATGTGEDQLYGICEPLWQPNLEPEELFEAISQAIMSATNRDCMSGWGAVVNNTRESDHAYAEDPHGLIGLLLVRQINAVRIETLHLYAKLLTDQSLADVSIRNIMTVAVRHREVFYDVVSSCGM</sequence>
<dbReference type="InterPro" id="IPR001353">
    <property type="entry name" value="Proteasome_sua/b"/>
</dbReference>
<keyword evidence="3 4" id="KW-0539">Nucleus</keyword>
<dbReference type="Proteomes" id="UP000789572">
    <property type="component" value="Unassembled WGS sequence"/>
</dbReference>
<comment type="subcellular location">
    <subcellularLocation>
        <location evidence="4">Cytoplasm</location>
    </subcellularLocation>
    <subcellularLocation>
        <location evidence="4">Nucleus</location>
    </subcellularLocation>
</comment>
<dbReference type="PROSITE" id="PS51476">
    <property type="entry name" value="PROTEASOME_BETA_2"/>
    <property type="match status" value="1"/>
</dbReference>
<evidence type="ECO:0000313" key="6">
    <source>
        <dbReference type="Proteomes" id="UP000789572"/>
    </source>
</evidence>
<feature type="non-terminal residue" evidence="5">
    <location>
        <position position="1"/>
    </location>
</feature>
<dbReference type="GO" id="GO:0019774">
    <property type="term" value="C:proteasome core complex, beta-subunit complex"/>
    <property type="evidence" value="ECO:0007669"/>
    <property type="project" value="InterPro"/>
</dbReference>
<evidence type="ECO:0000256" key="3">
    <source>
        <dbReference type="ARBA" id="ARBA00023242"/>
    </source>
</evidence>
<evidence type="ECO:0000256" key="2">
    <source>
        <dbReference type="ARBA" id="ARBA00022942"/>
    </source>
</evidence>
<dbReference type="PROSITE" id="PS00854">
    <property type="entry name" value="PROTEASOME_BETA_1"/>
    <property type="match status" value="1"/>
</dbReference>
<dbReference type="PANTHER" id="PTHR32194:SF10">
    <property type="entry name" value="PROTEASOME SUBUNIT BETA TYPE-3"/>
    <property type="match status" value="1"/>
</dbReference>
<keyword evidence="1 4" id="KW-0963">Cytoplasm</keyword>
<dbReference type="GO" id="GO:0043161">
    <property type="term" value="P:proteasome-mediated ubiquitin-dependent protein catabolic process"/>
    <property type="evidence" value="ECO:0007669"/>
    <property type="project" value="InterPro"/>
</dbReference>
<dbReference type="GO" id="GO:0005737">
    <property type="term" value="C:cytoplasm"/>
    <property type="evidence" value="ECO:0007669"/>
    <property type="project" value="UniProtKB-SubCell"/>
</dbReference>
<gene>
    <name evidence="5" type="ORF">POCULU_LOCUS7869</name>
</gene>
<dbReference type="Gene3D" id="3.60.20.10">
    <property type="entry name" value="Glutamine Phosphoribosylpyrophosphate, subunit 1, domain 1"/>
    <property type="match status" value="1"/>
</dbReference>
<dbReference type="InterPro" id="IPR033811">
    <property type="entry name" value="Proteasome_beta_3"/>
</dbReference>
<dbReference type="EMBL" id="CAJVPJ010001976">
    <property type="protein sequence ID" value="CAG8609356.1"/>
    <property type="molecule type" value="Genomic_DNA"/>
</dbReference>
<dbReference type="PANTHER" id="PTHR32194">
    <property type="entry name" value="METALLOPROTEASE TLDD"/>
    <property type="match status" value="1"/>
</dbReference>
<dbReference type="SUPFAM" id="SSF56235">
    <property type="entry name" value="N-terminal nucleophile aminohydrolases (Ntn hydrolases)"/>
    <property type="match status" value="1"/>
</dbReference>
<evidence type="ECO:0000256" key="4">
    <source>
        <dbReference type="RuleBase" id="RU004203"/>
    </source>
</evidence>
<dbReference type="GO" id="GO:0005634">
    <property type="term" value="C:nucleus"/>
    <property type="evidence" value="ECO:0007669"/>
    <property type="project" value="UniProtKB-SubCell"/>
</dbReference>
<proteinExistence type="inferred from homology"/>
<reference evidence="5" key="1">
    <citation type="submission" date="2021-06" db="EMBL/GenBank/DDBJ databases">
        <authorList>
            <person name="Kallberg Y."/>
            <person name="Tangrot J."/>
            <person name="Rosling A."/>
        </authorList>
    </citation>
    <scope>NUCLEOTIDE SEQUENCE</scope>
    <source>
        <strain evidence="5">IA702</strain>
    </source>
</reference>
<evidence type="ECO:0000256" key="1">
    <source>
        <dbReference type="ARBA" id="ARBA00022490"/>
    </source>
</evidence>
<dbReference type="OrthoDB" id="204949at2759"/>
<comment type="function">
    <text evidence="4">Component of the proteasome, a multicatalytic proteinase complex which is characterized by its ability to cleave peptides with Arg, Phe, Tyr, Leu, and Glu adjacent to the leaving group at neutral or slightly basic pH. The proteasome has an ATP-dependent proteolytic activity.</text>
</comment>
<keyword evidence="6" id="KW-1185">Reference proteome</keyword>
<dbReference type="FunFam" id="3.60.20.10:FF:000003">
    <property type="entry name" value="Proteasome subunit beta type-3"/>
    <property type="match status" value="1"/>
</dbReference>
<organism evidence="5 6">
    <name type="scientific">Paraglomus occultum</name>
    <dbReference type="NCBI Taxonomy" id="144539"/>
    <lineage>
        <taxon>Eukaryota</taxon>
        <taxon>Fungi</taxon>
        <taxon>Fungi incertae sedis</taxon>
        <taxon>Mucoromycota</taxon>
        <taxon>Glomeromycotina</taxon>
        <taxon>Glomeromycetes</taxon>
        <taxon>Paraglomerales</taxon>
        <taxon>Paraglomeraceae</taxon>
        <taxon>Paraglomus</taxon>
    </lineage>
</organism>
<dbReference type="AlphaFoldDB" id="A0A9N9CRC5"/>
<dbReference type="InterPro" id="IPR023333">
    <property type="entry name" value="Proteasome_suB-type"/>
</dbReference>
<dbReference type="Pfam" id="PF00227">
    <property type="entry name" value="Proteasome"/>
    <property type="match status" value="1"/>
</dbReference>
<keyword evidence="2 4" id="KW-0647">Proteasome</keyword>
<accession>A0A9N9CRC5</accession>
<comment type="similarity">
    <text evidence="4">Belongs to the peptidase T1B family.</text>
</comment>
<dbReference type="InterPro" id="IPR029055">
    <property type="entry name" value="Ntn_hydrolases_N"/>
</dbReference>
<protein>
    <recommendedName>
        <fullName evidence="4">Proteasome subunit beta</fullName>
    </recommendedName>
</protein>
<comment type="subunit">
    <text evidence="4">Component of the proteasome complex.</text>
</comment>